<evidence type="ECO:0000256" key="9">
    <source>
        <dbReference type="SAM" id="MobiDB-lite"/>
    </source>
</evidence>
<dbReference type="Gene3D" id="1.20.1250.20">
    <property type="entry name" value="MFS general substrate transporter like domains"/>
    <property type="match status" value="1"/>
</dbReference>
<feature type="transmembrane region" description="Helical" evidence="8">
    <location>
        <begin position="608"/>
        <end position="629"/>
    </location>
</feature>
<protein>
    <recommendedName>
        <fullName evidence="8">Solute carrier organic anion transporter family member</fullName>
    </recommendedName>
</protein>
<feature type="transmembrane region" description="Helical" evidence="8">
    <location>
        <begin position="523"/>
        <end position="542"/>
    </location>
</feature>
<feature type="region of interest" description="Disordered" evidence="9">
    <location>
        <begin position="675"/>
        <end position="707"/>
    </location>
</feature>
<dbReference type="InterPro" id="IPR036259">
    <property type="entry name" value="MFS_trans_sf"/>
</dbReference>
<evidence type="ECO:0000313" key="11">
    <source>
        <dbReference type="EMBL" id="CAH3014522.1"/>
    </source>
</evidence>
<feature type="transmembrane region" description="Helical" evidence="8">
    <location>
        <begin position="319"/>
        <end position="337"/>
    </location>
</feature>
<evidence type="ECO:0000256" key="8">
    <source>
        <dbReference type="RuleBase" id="RU362056"/>
    </source>
</evidence>
<feature type="transmembrane region" description="Helical" evidence="8">
    <location>
        <begin position="72"/>
        <end position="93"/>
    </location>
</feature>
<feature type="transmembrane region" description="Helical" evidence="8">
    <location>
        <begin position="206"/>
        <end position="230"/>
    </location>
</feature>
<comment type="subcellular location">
    <subcellularLocation>
        <location evidence="1 8">Cell membrane</location>
        <topology evidence="1 8">Multi-pass membrane protein</topology>
    </subcellularLocation>
</comment>
<feature type="transmembrane region" description="Helical" evidence="8">
    <location>
        <begin position="33"/>
        <end position="60"/>
    </location>
</feature>
<accession>A0ABN8LBS2</accession>
<dbReference type="InterPro" id="IPR004156">
    <property type="entry name" value="OATP"/>
</dbReference>
<keyword evidence="4 8" id="KW-0812">Transmembrane</keyword>
<feature type="transmembrane region" description="Helical" evidence="8">
    <location>
        <begin position="357"/>
        <end position="378"/>
    </location>
</feature>
<dbReference type="NCBIfam" id="TIGR00805">
    <property type="entry name" value="oat"/>
    <property type="match status" value="1"/>
</dbReference>
<comment type="caution">
    <text evidence="8">Lacks conserved residue(s) required for the propagation of feature annotation.</text>
</comment>
<dbReference type="EMBL" id="CALNXI010000011">
    <property type="protein sequence ID" value="CAH3014522.1"/>
    <property type="molecule type" value="Genomic_DNA"/>
</dbReference>
<keyword evidence="3" id="KW-1003">Cell membrane</keyword>
<keyword evidence="5 8" id="KW-1133">Transmembrane helix</keyword>
<comment type="caution">
    <text evidence="11">The sequence shown here is derived from an EMBL/GenBank/DDBJ whole genome shotgun (WGS) entry which is preliminary data.</text>
</comment>
<dbReference type="Pfam" id="PF07648">
    <property type="entry name" value="Kazal_2"/>
    <property type="match status" value="1"/>
</dbReference>
<evidence type="ECO:0000256" key="6">
    <source>
        <dbReference type="ARBA" id="ARBA00023136"/>
    </source>
</evidence>
<feature type="transmembrane region" description="Helical" evidence="8">
    <location>
        <begin position="390"/>
        <end position="410"/>
    </location>
</feature>
<gene>
    <name evidence="11" type="ORF">PEVE_00001842</name>
</gene>
<dbReference type="InterPro" id="IPR036058">
    <property type="entry name" value="Kazal_dom_sf"/>
</dbReference>
<dbReference type="SUPFAM" id="SSF103473">
    <property type="entry name" value="MFS general substrate transporter"/>
    <property type="match status" value="2"/>
</dbReference>
<dbReference type="PANTHER" id="PTHR11388">
    <property type="entry name" value="ORGANIC ANION TRANSPORTER"/>
    <property type="match status" value="1"/>
</dbReference>
<dbReference type="SUPFAM" id="SSF100895">
    <property type="entry name" value="Kazal-type serine protease inhibitors"/>
    <property type="match status" value="1"/>
</dbReference>
<keyword evidence="8" id="KW-0406">Ion transport</keyword>
<dbReference type="PROSITE" id="PS51465">
    <property type="entry name" value="KAZAL_2"/>
    <property type="match status" value="1"/>
</dbReference>
<feature type="domain" description="Kazal-like" evidence="10">
    <location>
        <begin position="435"/>
        <end position="497"/>
    </location>
</feature>
<keyword evidence="6 8" id="KW-0472">Membrane</keyword>
<organism evidence="11 12">
    <name type="scientific">Porites evermanni</name>
    <dbReference type="NCBI Taxonomy" id="104178"/>
    <lineage>
        <taxon>Eukaryota</taxon>
        <taxon>Metazoa</taxon>
        <taxon>Cnidaria</taxon>
        <taxon>Anthozoa</taxon>
        <taxon>Hexacorallia</taxon>
        <taxon>Scleractinia</taxon>
        <taxon>Fungiina</taxon>
        <taxon>Poritidae</taxon>
        <taxon>Porites</taxon>
    </lineage>
</organism>
<name>A0ABN8LBS2_9CNID</name>
<comment type="similarity">
    <text evidence="2 8">Belongs to the organo anion transporter (TC 2.A.60) family.</text>
</comment>
<dbReference type="PANTHER" id="PTHR11388:SF100">
    <property type="entry name" value="SOLUTE CARRIER ORGANIC ANION TRANSPORTER FAMILY MEMBER 4A1"/>
    <property type="match status" value="1"/>
</dbReference>
<dbReference type="Proteomes" id="UP001159427">
    <property type="component" value="Unassembled WGS sequence"/>
</dbReference>
<evidence type="ECO:0000256" key="1">
    <source>
        <dbReference type="ARBA" id="ARBA00004651"/>
    </source>
</evidence>
<dbReference type="InterPro" id="IPR002350">
    <property type="entry name" value="Kazal_dom"/>
</dbReference>
<evidence type="ECO:0000256" key="5">
    <source>
        <dbReference type="ARBA" id="ARBA00022989"/>
    </source>
</evidence>
<evidence type="ECO:0000256" key="4">
    <source>
        <dbReference type="ARBA" id="ARBA00022692"/>
    </source>
</evidence>
<keyword evidence="7" id="KW-1015">Disulfide bond</keyword>
<dbReference type="Pfam" id="PF03137">
    <property type="entry name" value="OATP"/>
    <property type="match status" value="1"/>
</dbReference>
<reference evidence="11 12" key="1">
    <citation type="submission" date="2022-05" db="EMBL/GenBank/DDBJ databases">
        <authorList>
            <consortium name="Genoscope - CEA"/>
            <person name="William W."/>
        </authorList>
    </citation>
    <scope>NUCLEOTIDE SEQUENCE [LARGE SCALE GENOMIC DNA]</scope>
</reference>
<sequence>MEAEDEKPNERDLLCGWRSFRPKVLQKLNTPKWFLVFLTIYSFMQGMIATGLTAAGLTSLEKRFKLSSKQSGMIIAANDVSALLLIIFISYFGGHRNKARWLGIGALVTSLGCLLFALPHLLVGKYTPLEIQRTGLGDTCLFNTTGTPSGVEKCTEAKGYTAWKYMLVFVGAKLLLGAGTTPLFTLGPAYIDENVSPKVAPMYLGVWFTATFFGPGIGYVAGGSLLNVWVDLIQPPGVDLTPEDPRWIGAWWLGYFFGGLLLLCTSIALLGYPKEMPGARERRMNAIREGLLPARDEHIQGRLKDILPATKAILTNKTFMFNTCAFCCTTLIATGLGPFVSKFIQSQFGKSSSTAGILSGIVIIPGTAGGIFLGSYLIKRVDVRKSCKIAAKYCFIFQFIGTWAVLTFLIPGCKTTLLAGISHPYPFNNRTLSEVDISAPCNSLCHCSGRDYDPVCGVDKVSYFSPCHAGCTVQVKDKEKMKKTNLLSIEKNYVNCRCIPSPETSVPYGSAKQGTCDRDCKNLIPFLFGAVVLLIFNFMNATPNKTVVLRCVPDNQRTYALGLQWLFLCMFGSMPGPVVFGAFIDKTCILWEETCSGRGSCLEYNNELLSYLLVAAGLFFQILSAALYFGSWFFCKSIDSTPAVPDVDHPSTPQLQHRLSPPQTPVPGFVFRQEKQATDQQADPEQEALAQAGPDSRSSSPVPGIARYSIDDDSVCLSFKTAGDESERRFLPQSESSI</sequence>
<evidence type="ECO:0000256" key="2">
    <source>
        <dbReference type="ARBA" id="ARBA00009657"/>
    </source>
</evidence>
<feature type="transmembrane region" description="Helical" evidence="8">
    <location>
        <begin position="250"/>
        <end position="272"/>
    </location>
</feature>
<keyword evidence="12" id="KW-1185">Reference proteome</keyword>
<evidence type="ECO:0000256" key="3">
    <source>
        <dbReference type="ARBA" id="ARBA00022475"/>
    </source>
</evidence>
<evidence type="ECO:0000313" key="12">
    <source>
        <dbReference type="Proteomes" id="UP001159427"/>
    </source>
</evidence>
<feature type="transmembrane region" description="Helical" evidence="8">
    <location>
        <begin position="563"/>
        <end position="584"/>
    </location>
</feature>
<keyword evidence="8" id="KW-0813">Transport</keyword>
<feature type="transmembrane region" description="Helical" evidence="8">
    <location>
        <begin position="99"/>
        <end position="123"/>
    </location>
</feature>
<proteinExistence type="inferred from homology"/>
<evidence type="ECO:0000259" key="10">
    <source>
        <dbReference type="PROSITE" id="PS51465"/>
    </source>
</evidence>
<evidence type="ECO:0000256" key="7">
    <source>
        <dbReference type="ARBA" id="ARBA00023157"/>
    </source>
</evidence>